<dbReference type="RefSeq" id="WP_344023327.1">
    <property type="nucleotide sequence ID" value="NZ_BAAAJK010000012.1"/>
</dbReference>
<keyword evidence="3" id="KW-1185">Reference proteome</keyword>
<gene>
    <name evidence="2" type="ORF">GCM10009613_32980</name>
</gene>
<proteinExistence type="predicted"/>
<dbReference type="Pfam" id="PF22289">
    <property type="entry name" value="DmmA-like_C"/>
    <property type="match status" value="1"/>
</dbReference>
<reference evidence="3" key="1">
    <citation type="journal article" date="2019" name="Int. J. Syst. Evol. Microbiol.">
        <title>The Global Catalogue of Microorganisms (GCM) 10K type strain sequencing project: providing services to taxonomists for standard genome sequencing and annotation.</title>
        <authorList>
            <consortium name="The Broad Institute Genomics Platform"/>
            <consortium name="The Broad Institute Genome Sequencing Center for Infectious Disease"/>
            <person name="Wu L."/>
            <person name="Ma J."/>
        </authorList>
    </citation>
    <scope>NUCLEOTIDE SEQUENCE [LARGE SCALE GENOMIC DNA]</scope>
    <source>
        <strain evidence="3">JCM 11896</strain>
    </source>
</reference>
<accession>A0ABP4IL96</accession>
<dbReference type="InterPro" id="IPR048037">
    <property type="entry name" value="DmmA-like_C"/>
</dbReference>
<dbReference type="EMBL" id="BAAAJK010000012">
    <property type="protein sequence ID" value="GAA1391117.1"/>
    <property type="molecule type" value="Genomic_DNA"/>
</dbReference>
<dbReference type="Proteomes" id="UP001501414">
    <property type="component" value="Unassembled WGS sequence"/>
</dbReference>
<evidence type="ECO:0000259" key="1">
    <source>
        <dbReference type="Pfam" id="PF22289"/>
    </source>
</evidence>
<name>A0ABP4IL96_9PSEU</name>
<comment type="caution">
    <text evidence="2">The sequence shown here is derived from an EMBL/GenBank/DDBJ whole genome shotgun (WGS) entry which is preliminary data.</text>
</comment>
<feature type="domain" description="Dimethylamine monooxygenase subunit DmmA-like C-terminal" evidence="1">
    <location>
        <begin position="118"/>
        <end position="162"/>
    </location>
</feature>
<evidence type="ECO:0000313" key="2">
    <source>
        <dbReference type="EMBL" id="GAA1391117.1"/>
    </source>
</evidence>
<dbReference type="NCBIfam" id="NF041259">
    <property type="entry name" value="mono_DmmA_fam"/>
    <property type="match status" value="1"/>
</dbReference>
<organism evidence="2 3">
    <name type="scientific">Pseudonocardia kongjuensis</name>
    <dbReference type="NCBI Taxonomy" id="102227"/>
    <lineage>
        <taxon>Bacteria</taxon>
        <taxon>Bacillati</taxon>
        <taxon>Actinomycetota</taxon>
        <taxon>Actinomycetes</taxon>
        <taxon>Pseudonocardiales</taxon>
        <taxon>Pseudonocardiaceae</taxon>
        <taxon>Pseudonocardia</taxon>
    </lineage>
</organism>
<sequence length="171" mass="17761">MTSPEHTSVPRRPAVPPGVDRAARRVLVLAVGDGAATVARTWRAEAGAAGIPAEQLSAASAGPLLGELDTRLATARVGIRLMVAGPECDVLRIGAVALARGLLTAETTTFATDDRVRRVWCPHCDTTTTAEVPVGGRTGCAGCGRTLLVHHHVSRREGCYLGFSADAEEAS</sequence>
<protein>
    <recommendedName>
        <fullName evidence="1">Dimethylamine monooxygenase subunit DmmA-like C-terminal domain-containing protein</fullName>
    </recommendedName>
</protein>
<evidence type="ECO:0000313" key="3">
    <source>
        <dbReference type="Proteomes" id="UP001501414"/>
    </source>
</evidence>